<feature type="region of interest" description="Disordered" evidence="1">
    <location>
        <begin position="178"/>
        <end position="199"/>
    </location>
</feature>
<name>A0A9W7CU15_9STRA</name>
<organism evidence="3 4">
    <name type="scientific">Phytophthora fragariaefolia</name>
    <dbReference type="NCBI Taxonomy" id="1490495"/>
    <lineage>
        <taxon>Eukaryota</taxon>
        <taxon>Sar</taxon>
        <taxon>Stramenopiles</taxon>
        <taxon>Oomycota</taxon>
        <taxon>Peronosporomycetes</taxon>
        <taxon>Peronosporales</taxon>
        <taxon>Peronosporaceae</taxon>
        <taxon>Phytophthora</taxon>
    </lineage>
</organism>
<gene>
    <name evidence="3" type="ORF">Pfra01_001393800</name>
</gene>
<evidence type="ECO:0000313" key="4">
    <source>
        <dbReference type="Proteomes" id="UP001165121"/>
    </source>
</evidence>
<dbReference type="PANTHER" id="PTHR33876">
    <property type="entry name" value="UNNAMED PRODUCT"/>
    <property type="match status" value="1"/>
</dbReference>
<keyword evidence="4" id="KW-1185">Reference proteome</keyword>
<feature type="transmembrane region" description="Helical" evidence="2">
    <location>
        <begin position="259"/>
        <end position="279"/>
    </location>
</feature>
<protein>
    <submittedName>
        <fullName evidence="3">Unnamed protein product</fullName>
    </submittedName>
</protein>
<dbReference type="PANTHER" id="PTHR33876:SF4">
    <property type="entry name" value="CHLOROPLAST PROTEIN FOR GROWTH AND FERTILITY 2"/>
    <property type="match status" value="1"/>
</dbReference>
<feature type="transmembrane region" description="Helical" evidence="2">
    <location>
        <begin position="757"/>
        <end position="779"/>
    </location>
</feature>
<dbReference type="AlphaFoldDB" id="A0A9W7CU15"/>
<accession>A0A9W7CU15</accession>
<evidence type="ECO:0000256" key="2">
    <source>
        <dbReference type="SAM" id="Phobius"/>
    </source>
</evidence>
<sequence length="792" mass="83800">MVVLGVWTAVNVRERYLIKVEELDELSTSPSRVKSPDCRSPVGELIALTGSHGHLAPLSPAEVTIESTRSSASPTHLLIRTDGNEHLHLQNRISIVECVDLEPGKPDKTRTKCSNLSFESPWVQKVRANHTTGLFSIINIFHDINRSRLWRSASYTGSQVRVASGACSLPWCSTTGSSPPHTSARSASPPSSPWEASPRYGPAGPDHLSALAAMTTGSSWRAFALGIRWGCGHSIGLIIMALIFFAAGQTVDLDAVGAYLNYVVGVFMVVLGVWTAVHVREKYQTQLKEGAQSLVSGEGGRADGHRASRSSTGATPTNMVELMPLSQRRVSSAASPANVAVPIRSPRSSTQEQAAEVASPSSSFHLLIKEDDTPSEENAAGTAMSTRSKPSKLHLQNWNCCKNMRFENPATQKIMALLVGIIHGVAGPGGILGVLPAVVLNDWVKSVAYLGSFCVASIFIMGVFAALYGEVTGRLGGNSLVMEFRIGLFSAFFSFIVGVGWIGLQASGQMAAVLGDSMWHVVLTATSLGVVHVLSGTYDRFTASAFSSLVPCSAGPDHIGALAALSNGKTWRQAVLLGVQWGCGHSLGILAVSLVCVFVIGHTLAPNSSFSMACKYLTGVGLVAIGVWTLYSAFKEYKETQEPRSPRHLASSPKSMWSQVQCQDASYVLLQSPYDPVAKTQLATSAAASIGVGIVHGAAGPGALLAVLPTLAMQKDVVRALLYLGCFCGSSIVSMGLFAGLYGELTQRSGRMRSPSAAFYVAVGSSVLSIVVGVAWVVLQAAGVLNRVFGDQ</sequence>
<feature type="region of interest" description="Disordered" evidence="1">
    <location>
        <begin position="336"/>
        <end position="356"/>
    </location>
</feature>
<proteinExistence type="predicted"/>
<feature type="transmembrane region" description="Helical" evidence="2">
    <location>
        <begin position="616"/>
        <end position="634"/>
    </location>
</feature>
<keyword evidence="2" id="KW-0812">Transmembrane</keyword>
<evidence type="ECO:0000313" key="3">
    <source>
        <dbReference type="EMBL" id="GMF42498.1"/>
    </source>
</evidence>
<feature type="transmembrane region" description="Helical" evidence="2">
    <location>
        <begin position="447"/>
        <end position="468"/>
    </location>
</feature>
<comment type="caution">
    <text evidence="3">The sequence shown here is derived from an EMBL/GenBank/DDBJ whole genome shotgun (WGS) entry which is preliminary data.</text>
</comment>
<feature type="compositionally biased region" description="Polar residues" evidence="1">
    <location>
        <begin position="309"/>
        <end position="318"/>
    </location>
</feature>
<dbReference type="OrthoDB" id="669460at2759"/>
<feature type="transmembrane region" description="Helical" evidence="2">
    <location>
        <begin position="720"/>
        <end position="745"/>
    </location>
</feature>
<keyword evidence="2" id="KW-1133">Transmembrane helix</keyword>
<dbReference type="EMBL" id="BSXT01001450">
    <property type="protein sequence ID" value="GMF42498.1"/>
    <property type="molecule type" value="Genomic_DNA"/>
</dbReference>
<dbReference type="InterPro" id="IPR052776">
    <property type="entry name" value="Chloro_ReproSupport/MetalTrans"/>
</dbReference>
<dbReference type="Proteomes" id="UP001165121">
    <property type="component" value="Unassembled WGS sequence"/>
</dbReference>
<feature type="transmembrane region" description="Helical" evidence="2">
    <location>
        <begin position="414"/>
        <end position="435"/>
    </location>
</feature>
<feature type="compositionally biased region" description="Low complexity" evidence="1">
    <location>
        <begin position="178"/>
        <end position="198"/>
    </location>
</feature>
<reference evidence="3" key="1">
    <citation type="submission" date="2023-04" db="EMBL/GenBank/DDBJ databases">
        <title>Phytophthora fragariaefolia NBRC 109709.</title>
        <authorList>
            <person name="Ichikawa N."/>
            <person name="Sato H."/>
            <person name="Tonouchi N."/>
        </authorList>
    </citation>
    <scope>NUCLEOTIDE SEQUENCE</scope>
    <source>
        <strain evidence="3">NBRC 109709</strain>
    </source>
</reference>
<feature type="transmembrane region" description="Helical" evidence="2">
    <location>
        <begin position="575"/>
        <end position="604"/>
    </location>
</feature>
<feature type="transmembrane region" description="Helical" evidence="2">
    <location>
        <begin position="488"/>
        <end position="506"/>
    </location>
</feature>
<evidence type="ECO:0000256" key="1">
    <source>
        <dbReference type="SAM" id="MobiDB-lite"/>
    </source>
</evidence>
<feature type="transmembrane region" description="Helical" evidence="2">
    <location>
        <begin position="518"/>
        <end position="538"/>
    </location>
</feature>
<keyword evidence="2" id="KW-0472">Membrane</keyword>
<feature type="transmembrane region" description="Helical" evidence="2">
    <location>
        <begin position="227"/>
        <end position="247"/>
    </location>
</feature>
<feature type="region of interest" description="Disordered" evidence="1">
    <location>
        <begin position="289"/>
        <end position="318"/>
    </location>
</feature>
<feature type="compositionally biased region" description="Polar residues" evidence="1">
    <location>
        <begin position="346"/>
        <end position="356"/>
    </location>
</feature>